<evidence type="ECO:0000256" key="6">
    <source>
        <dbReference type="ARBA" id="ARBA00022801"/>
    </source>
</evidence>
<evidence type="ECO:0000313" key="21">
    <source>
        <dbReference type="Proteomes" id="UP000001064"/>
    </source>
</evidence>
<keyword evidence="8 18" id="KW-0460">Magnesium</keyword>
<evidence type="ECO:0000256" key="13">
    <source>
        <dbReference type="ARBA" id="ARBA00023136"/>
    </source>
</evidence>
<dbReference type="FunCoup" id="F1A1V6">
    <property type="interactions" value="69"/>
</dbReference>
<dbReference type="RefSeq" id="XP_003293651.1">
    <property type="nucleotide sequence ID" value="XM_003293603.1"/>
</dbReference>
<evidence type="ECO:0000256" key="7">
    <source>
        <dbReference type="ARBA" id="ARBA00022824"/>
    </source>
</evidence>
<evidence type="ECO:0000256" key="12">
    <source>
        <dbReference type="ARBA" id="ARBA00023134"/>
    </source>
</evidence>
<dbReference type="SMART" id="SM00177">
    <property type="entry name" value="ARF"/>
    <property type="match status" value="1"/>
</dbReference>
<dbReference type="GO" id="GO:0005525">
    <property type="term" value="F:GTP binding"/>
    <property type="evidence" value="ECO:0007669"/>
    <property type="project" value="UniProtKB-KW"/>
</dbReference>
<dbReference type="GO" id="GO:0030127">
    <property type="term" value="C:COPII vesicle coat"/>
    <property type="evidence" value="ECO:0000318"/>
    <property type="project" value="GO_Central"/>
</dbReference>
<dbReference type="InterPro" id="IPR006687">
    <property type="entry name" value="Small_GTPase_SAR1"/>
</dbReference>
<feature type="binding site" evidence="16">
    <location>
        <position position="35"/>
    </location>
    <ligand>
        <name>GTP</name>
        <dbReference type="ChEBI" id="CHEBI:37565"/>
    </ligand>
</feature>
<dbReference type="GO" id="GO:0016050">
    <property type="term" value="P:vesicle organization"/>
    <property type="evidence" value="ECO:0000318"/>
    <property type="project" value="GO_Central"/>
</dbReference>
<reference evidence="21" key="1">
    <citation type="journal article" date="2011" name="Genome Biol.">
        <title>Comparative genomics of the social amoebae Dictyostelium discoideum and Dictyostelium purpureum.</title>
        <authorList>
            <consortium name="US DOE Joint Genome Institute (JGI-PGF)"/>
            <person name="Sucgang R."/>
            <person name="Kuo A."/>
            <person name="Tian X."/>
            <person name="Salerno W."/>
            <person name="Parikh A."/>
            <person name="Feasley C.L."/>
            <person name="Dalin E."/>
            <person name="Tu H."/>
            <person name="Huang E."/>
            <person name="Barry K."/>
            <person name="Lindquist E."/>
            <person name="Shapiro H."/>
            <person name="Bruce D."/>
            <person name="Schmutz J."/>
            <person name="Salamov A."/>
            <person name="Fey P."/>
            <person name="Gaudet P."/>
            <person name="Anjard C."/>
            <person name="Babu M.M."/>
            <person name="Basu S."/>
            <person name="Bushmanova Y."/>
            <person name="van der Wel H."/>
            <person name="Katoh-Kurasawa M."/>
            <person name="Dinh C."/>
            <person name="Coutinho P.M."/>
            <person name="Saito T."/>
            <person name="Elias M."/>
            <person name="Schaap P."/>
            <person name="Kay R.R."/>
            <person name="Henrissat B."/>
            <person name="Eichinger L."/>
            <person name="Rivero F."/>
            <person name="Putnam N.H."/>
            <person name="West C.M."/>
            <person name="Loomis W.F."/>
            <person name="Chisholm R.L."/>
            <person name="Shaulsky G."/>
            <person name="Strassmann J.E."/>
            <person name="Queller D.C."/>
            <person name="Kuspa A."/>
            <person name="Grigoriev I.V."/>
        </authorList>
    </citation>
    <scope>NUCLEOTIDE SEQUENCE [LARGE SCALE GENOMIC DNA]</scope>
    <source>
        <strain evidence="21">QSDP1</strain>
    </source>
</reference>
<keyword evidence="11 19" id="KW-0333">Golgi apparatus</keyword>
<evidence type="ECO:0000256" key="10">
    <source>
        <dbReference type="ARBA" id="ARBA00022927"/>
    </source>
</evidence>
<proteinExistence type="inferred from homology"/>
<dbReference type="NCBIfam" id="TIGR00231">
    <property type="entry name" value="small_GTP"/>
    <property type="match status" value="1"/>
</dbReference>
<comment type="function">
    <text evidence="14">Small GTPase that cycles between an active GTP-bound and an inactive GDP-bound state and mainly functions in vesicle-mediated endoplasmic reticulum (ER) to Golgi transport. The active GTP-bound form inserts into the endoplasmic reticulum membrane where it recruits the remainder of the coat protein complex II/COPII. The coat protein complex II assembling and polymerizing on endoplasmic reticulum membrane is responsible for both the sorting of cargos and the deformation and budding of membranes into vesicles destined to the Golgi.</text>
</comment>
<dbReference type="GO" id="GO:0070971">
    <property type="term" value="C:endoplasmic reticulum exit site"/>
    <property type="evidence" value="ECO:0000318"/>
    <property type="project" value="GO_Central"/>
</dbReference>
<feature type="binding site" evidence="17">
    <location>
        <position position="73"/>
    </location>
    <ligand>
        <name>GTP</name>
        <dbReference type="ChEBI" id="CHEBI:37565"/>
    </ligand>
</feature>
<dbReference type="eggNOG" id="KOG0077">
    <property type="taxonomic scope" value="Eukaryota"/>
</dbReference>
<keyword evidence="7 19" id="KW-0256">Endoplasmic reticulum</keyword>
<evidence type="ECO:0000256" key="8">
    <source>
        <dbReference type="ARBA" id="ARBA00022842"/>
    </source>
</evidence>
<sequence length="194" mass="21984">MFFVDWFYNLFLWLGFFKKDAKIVILGLGNAGKTTLLHLLVHGAVKAHNPTQRPHNDSFTYGNINFTAYDLGGQSALRNIWKNYTQDPKTIILFMVDSTDPQSIIESKSEIHDLLEDENLKNSAILVLGSKIDAKEAIGRESLIDQLDIRRFGLGLNRPDRPLDCLMFSSLKRVGIKEMVDWLSNCVDIVNANN</sequence>
<dbReference type="InterPro" id="IPR006689">
    <property type="entry name" value="Small_GTPase_ARF/SAR"/>
</dbReference>
<comment type="similarity">
    <text evidence="3 19">Belongs to the small GTPase superfamily. SAR1 family.</text>
</comment>
<keyword evidence="9 19" id="KW-0931">ER-Golgi transport</keyword>
<dbReference type="FunFam" id="3.40.50.300:FF:000161">
    <property type="entry name" value="Small COPII coat GTPase"/>
    <property type="match status" value="1"/>
</dbReference>
<dbReference type="GO" id="GO:0006886">
    <property type="term" value="P:intracellular protein transport"/>
    <property type="evidence" value="ECO:0007669"/>
    <property type="project" value="InterPro"/>
</dbReference>
<dbReference type="PROSITE" id="PS51417">
    <property type="entry name" value="ARF"/>
    <property type="match status" value="1"/>
</dbReference>
<dbReference type="GO" id="GO:0061024">
    <property type="term" value="P:membrane organization"/>
    <property type="evidence" value="ECO:0000318"/>
    <property type="project" value="GO_Central"/>
</dbReference>
<feature type="binding site" evidence="17">
    <location>
        <begin position="27"/>
        <end position="34"/>
    </location>
    <ligand>
        <name>GTP</name>
        <dbReference type="ChEBI" id="CHEBI:37565"/>
    </ligand>
</feature>
<gene>
    <name evidence="20" type="primary">sarB</name>
    <name evidence="20" type="ORF">DICPUDRAFT_168733</name>
</gene>
<evidence type="ECO:0000256" key="11">
    <source>
        <dbReference type="ARBA" id="ARBA00023034"/>
    </source>
</evidence>
<keyword evidence="12 17" id="KW-0342">GTP-binding</keyword>
<feature type="binding site" evidence="18">
    <location>
        <position position="34"/>
    </location>
    <ligand>
        <name>Mg(2+)</name>
        <dbReference type="ChEBI" id="CHEBI:18420"/>
    </ligand>
</feature>
<keyword evidence="10 19" id="KW-0653">Protein transport</keyword>
<dbReference type="VEuPathDB" id="AmoebaDB:DICPUDRAFT_168733"/>
<dbReference type="PROSITE" id="PS51422">
    <property type="entry name" value="SAR1"/>
    <property type="match status" value="1"/>
</dbReference>
<dbReference type="PRINTS" id="PR00328">
    <property type="entry name" value="SAR1GTPBP"/>
</dbReference>
<dbReference type="GO" id="GO:0006888">
    <property type="term" value="P:endoplasmic reticulum to Golgi vesicle-mediated transport"/>
    <property type="evidence" value="ECO:0000318"/>
    <property type="project" value="GO_Central"/>
</dbReference>
<name>F1A1V6_DICPU</name>
<evidence type="ECO:0000256" key="16">
    <source>
        <dbReference type="PIRSR" id="PIRSR606687-2"/>
    </source>
</evidence>
<dbReference type="Proteomes" id="UP000001064">
    <property type="component" value="Unassembled WGS sequence"/>
</dbReference>
<dbReference type="SMART" id="SM00178">
    <property type="entry name" value="SAR"/>
    <property type="match status" value="1"/>
</dbReference>
<evidence type="ECO:0000256" key="14">
    <source>
        <dbReference type="ARBA" id="ARBA00057753"/>
    </source>
</evidence>
<keyword evidence="21" id="KW-1185">Reference proteome</keyword>
<organism evidence="20 21">
    <name type="scientific">Dictyostelium purpureum</name>
    <name type="common">Slime mold</name>
    <dbReference type="NCBI Taxonomy" id="5786"/>
    <lineage>
        <taxon>Eukaryota</taxon>
        <taxon>Amoebozoa</taxon>
        <taxon>Evosea</taxon>
        <taxon>Eumycetozoa</taxon>
        <taxon>Dictyostelia</taxon>
        <taxon>Dictyosteliales</taxon>
        <taxon>Dictyosteliaceae</taxon>
        <taxon>Dictyostelium</taxon>
    </lineage>
</organism>
<evidence type="ECO:0000256" key="18">
    <source>
        <dbReference type="PIRSR" id="PIRSR606689-2"/>
    </source>
</evidence>
<feature type="binding site" evidence="16">
    <location>
        <position position="34"/>
    </location>
    <ligand>
        <name>GTP</name>
        <dbReference type="ChEBI" id="CHEBI:37565"/>
    </ligand>
</feature>
<feature type="binding site" evidence="18">
    <location>
        <position position="51"/>
    </location>
    <ligand>
        <name>Mg(2+)</name>
        <dbReference type="ChEBI" id="CHEBI:18420"/>
    </ligand>
</feature>
<dbReference type="Gene3D" id="3.40.50.300">
    <property type="entry name" value="P-loop containing nucleotide triphosphate hydrolases"/>
    <property type="match status" value="1"/>
</dbReference>
<dbReference type="GO" id="GO:0000139">
    <property type="term" value="C:Golgi membrane"/>
    <property type="evidence" value="ECO:0007669"/>
    <property type="project" value="UniProtKB-SubCell"/>
</dbReference>
<dbReference type="GO" id="GO:0003400">
    <property type="term" value="P:regulation of COPII vesicle coating"/>
    <property type="evidence" value="ECO:0000318"/>
    <property type="project" value="GO_Central"/>
</dbReference>
<evidence type="ECO:0000313" key="20">
    <source>
        <dbReference type="EMBL" id="EGC29830.1"/>
    </source>
</evidence>
<dbReference type="STRING" id="5786.F1A1V6"/>
<evidence type="ECO:0000256" key="5">
    <source>
        <dbReference type="ARBA" id="ARBA00022741"/>
    </source>
</evidence>
<evidence type="ECO:0000256" key="3">
    <source>
        <dbReference type="ARBA" id="ARBA00007507"/>
    </source>
</evidence>
<evidence type="ECO:0000256" key="9">
    <source>
        <dbReference type="ARBA" id="ARBA00022892"/>
    </source>
</evidence>
<dbReference type="KEGG" id="dpp:DICPUDRAFT_168733"/>
<evidence type="ECO:0000256" key="1">
    <source>
        <dbReference type="ARBA" id="ARBA00004395"/>
    </source>
</evidence>
<dbReference type="AlphaFoldDB" id="F1A1V6"/>
<feature type="binding site" evidence="16">
    <location>
        <position position="33"/>
    </location>
    <ligand>
        <name>GTP</name>
        <dbReference type="ChEBI" id="CHEBI:37565"/>
    </ligand>
</feature>
<dbReference type="GO" id="GO:0046872">
    <property type="term" value="F:metal ion binding"/>
    <property type="evidence" value="ECO:0007669"/>
    <property type="project" value="UniProtKB-KW"/>
</dbReference>
<feature type="binding site" evidence="16">
    <location>
        <position position="30"/>
    </location>
    <ligand>
        <name>GTP</name>
        <dbReference type="ChEBI" id="CHEBI:37565"/>
    </ligand>
</feature>
<comment type="subcellular location">
    <subcellularLocation>
        <location evidence="2">Endoplasmic reticulum membrane</location>
        <topology evidence="2">Peripheral membrane protein</topology>
    </subcellularLocation>
    <subcellularLocation>
        <location evidence="1">Golgi apparatus membrane</location>
        <topology evidence="1">Peripheral membrane protein</topology>
    </subcellularLocation>
</comment>
<accession>F1A1V6</accession>
<keyword evidence="4 19" id="KW-0813">Transport</keyword>
<dbReference type="PANTHER" id="PTHR45684">
    <property type="entry name" value="RE74312P"/>
    <property type="match status" value="1"/>
</dbReference>
<feature type="binding site" evidence="16">
    <location>
        <position position="171"/>
    </location>
    <ligand>
        <name>GTP</name>
        <dbReference type="ChEBI" id="CHEBI:37565"/>
    </ligand>
</feature>
<keyword evidence="6" id="KW-0378">Hydrolase</keyword>
<evidence type="ECO:0000256" key="15">
    <source>
        <dbReference type="ARBA" id="ARBA00061774"/>
    </source>
</evidence>
<evidence type="ECO:0000256" key="17">
    <source>
        <dbReference type="PIRSR" id="PIRSR606689-1"/>
    </source>
</evidence>
<dbReference type="InterPro" id="IPR027417">
    <property type="entry name" value="P-loop_NTPase"/>
</dbReference>
<feature type="binding site" evidence="16">
    <location>
        <position position="131"/>
    </location>
    <ligand>
        <name>GTP</name>
        <dbReference type="ChEBI" id="CHEBI:37565"/>
    </ligand>
</feature>
<feature type="binding site" evidence="16">
    <location>
        <position position="133"/>
    </location>
    <ligand>
        <name>GTP</name>
        <dbReference type="ChEBI" id="CHEBI:37565"/>
    </ligand>
</feature>
<comment type="subunit">
    <text evidence="15">Homodimer; upon association with membrane. Part of the coat protein complex II/COPII, composed of SEC23/24 and SEC13/31 heterodimers, that it helps recruit and assemble on endoplasmic reticulum (ER) membranes at ER exit sites.</text>
</comment>
<dbReference type="InParanoid" id="F1A1V6"/>
<dbReference type="SUPFAM" id="SSF52540">
    <property type="entry name" value="P-loop containing nucleoside triphosphate hydrolases"/>
    <property type="match status" value="1"/>
</dbReference>
<dbReference type="EMBL" id="GL871387">
    <property type="protein sequence ID" value="EGC29830.1"/>
    <property type="molecule type" value="Genomic_DNA"/>
</dbReference>
<protein>
    <submittedName>
        <fullName evidence="20">SarB, Sar1 GTPase</fullName>
    </submittedName>
</protein>
<dbReference type="GeneID" id="10504967"/>
<feature type="binding site" evidence="16">
    <location>
        <position position="32"/>
    </location>
    <ligand>
        <name>GTP</name>
        <dbReference type="ChEBI" id="CHEBI:37565"/>
    </ligand>
</feature>
<dbReference type="GO" id="GO:0005789">
    <property type="term" value="C:endoplasmic reticulum membrane"/>
    <property type="evidence" value="ECO:0007669"/>
    <property type="project" value="UniProtKB-SubCell"/>
</dbReference>
<dbReference type="InterPro" id="IPR005225">
    <property type="entry name" value="Small_GTP-bd"/>
</dbReference>
<dbReference type="Pfam" id="PF00025">
    <property type="entry name" value="Arf"/>
    <property type="match status" value="1"/>
</dbReference>
<evidence type="ECO:0000256" key="19">
    <source>
        <dbReference type="RuleBase" id="RU003926"/>
    </source>
</evidence>
<dbReference type="GO" id="GO:0003924">
    <property type="term" value="F:GTPase activity"/>
    <property type="evidence" value="ECO:0000318"/>
    <property type="project" value="GO_Central"/>
</dbReference>
<keyword evidence="13" id="KW-0472">Membrane</keyword>
<evidence type="ECO:0000256" key="2">
    <source>
        <dbReference type="ARBA" id="ARBA00004406"/>
    </source>
</evidence>
<keyword evidence="18" id="KW-0479">Metal-binding</keyword>
<evidence type="ECO:0000256" key="4">
    <source>
        <dbReference type="ARBA" id="ARBA00022448"/>
    </source>
</evidence>
<keyword evidence="5 16" id="KW-0547">Nucleotide-binding</keyword>
<dbReference type="OrthoDB" id="15478at2759"/>